<proteinExistence type="inferred from homology"/>
<keyword evidence="5" id="KW-0676">Redox-active center</keyword>
<dbReference type="InterPro" id="IPR036249">
    <property type="entry name" value="Thioredoxin-like_sf"/>
</dbReference>
<evidence type="ECO:0000256" key="5">
    <source>
        <dbReference type="ARBA" id="ARBA00023284"/>
    </source>
</evidence>
<organism evidence="8 9">
    <name type="scientific">Oceanitalea stevensii</name>
    <dbReference type="NCBI Taxonomy" id="2763072"/>
    <lineage>
        <taxon>Bacteria</taxon>
        <taxon>Bacillati</taxon>
        <taxon>Actinomycetota</taxon>
        <taxon>Actinomycetes</taxon>
        <taxon>Micrococcales</taxon>
        <taxon>Bogoriellaceae</taxon>
        <taxon>Georgenia</taxon>
    </lineage>
</organism>
<keyword evidence="4" id="KW-1015">Disulfide bond</keyword>
<feature type="domain" description="Thioredoxin" evidence="7">
    <location>
        <begin position="53"/>
        <end position="234"/>
    </location>
</feature>
<evidence type="ECO:0000259" key="7">
    <source>
        <dbReference type="PROSITE" id="PS51352"/>
    </source>
</evidence>
<dbReference type="PANTHER" id="PTHR13887:SF14">
    <property type="entry name" value="DISULFIDE BOND FORMATION PROTEIN D"/>
    <property type="match status" value="1"/>
</dbReference>
<dbReference type="Pfam" id="PF13462">
    <property type="entry name" value="Thioredoxin_4"/>
    <property type="match status" value="1"/>
</dbReference>
<evidence type="ECO:0000256" key="6">
    <source>
        <dbReference type="SAM" id="MobiDB-lite"/>
    </source>
</evidence>
<evidence type="ECO:0000313" key="8">
    <source>
        <dbReference type="EMBL" id="MBD8062641.1"/>
    </source>
</evidence>
<dbReference type="SUPFAM" id="SSF52833">
    <property type="entry name" value="Thioredoxin-like"/>
    <property type="match status" value="1"/>
</dbReference>
<dbReference type="PROSITE" id="PS51352">
    <property type="entry name" value="THIOREDOXIN_2"/>
    <property type="match status" value="1"/>
</dbReference>
<protein>
    <submittedName>
        <fullName evidence="8">Thioredoxin domain-containing protein</fullName>
    </submittedName>
</protein>
<evidence type="ECO:0000256" key="3">
    <source>
        <dbReference type="ARBA" id="ARBA00023002"/>
    </source>
</evidence>
<comment type="similarity">
    <text evidence="1">Belongs to the thioredoxin family. DsbA subfamily.</text>
</comment>
<dbReference type="EMBL" id="JACSPO010000004">
    <property type="protein sequence ID" value="MBD8062641.1"/>
    <property type="molecule type" value="Genomic_DNA"/>
</dbReference>
<keyword evidence="9" id="KW-1185">Reference proteome</keyword>
<dbReference type="Proteomes" id="UP000661894">
    <property type="component" value="Unassembled WGS sequence"/>
</dbReference>
<feature type="region of interest" description="Disordered" evidence="6">
    <location>
        <begin position="32"/>
        <end position="73"/>
    </location>
</feature>
<dbReference type="RefSeq" id="WP_251839745.1">
    <property type="nucleotide sequence ID" value="NZ_JACSPO010000004.1"/>
</dbReference>
<evidence type="ECO:0000256" key="1">
    <source>
        <dbReference type="ARBA" id="ARBA00005791"/>
    </source>
</evidence>
<reference evidence="8 9" key="1">
    <citation type="submission" date="2020-08" db="EMBL/GenBank/DDBJ databases">
        <title>A Genomic Blueprint of the Chicken Gut Microbiome.</title>
        <authorList>
            <person name="Gilroy R."/>
            <person name="Ravi A."/>
            <person name="Getino M."/>
            <person name="Pursley I."/>
            <person name="Horton D.L."/>
            <person name="Alikhan N.-F."/>
            <person name="Baker D."/>
            <person name="Gharbi K."/>
            <person name="Hall N."/>
            <person name="Watson M."/>
            <person name="Adriaenssens E.M."/>
            <person name="Foster-Nyarko E."/>
            <person name="Jarju S."/>
            <person name="Secka A."/>
            <person name="Antonio M."/>
            <person name="Oren A."/>
            <person name="Chaudhuri R."/>
            <person name="La Ragione R.M."/>
            <person name="Hildebrand F."/>
            <person name="Pallen M.J."/>
        </authorList>
    </citation>
    <scope>NUCLEOTIDE SEQUENCE [LARGE SCALE GENOMIC DNA]</scope>
    <source>
        <strain evidence="8 9">Sa1BUA1</strain>
    </source>
</reference>
<comment type="caution">
    <text evidence="8">The sequence shown here is derived from an EMBL/GenBank/DDBJ whole genome shotgun (WGS) entry which is preliminary data.</text>
</comment>
<evidence type="ECO:0000313" key="9">
    <source>
        <dbReference type="Proteomes" id="UP000661894"/>
    </source>
</evidence>
<dbReference type="Gene3D" id="3.40.30.10">
    <property type="entry name" value="Glutaredoxin"/>
    <property type="match status" value="1"/>
</dbReference>
<keyword evidence="3" id="KW-0560">Oxidoreductase</keyword>
<evidence type="ECO:0000256" key="4">
    <source>
        <dbReference type="ARBA" id="ARBA00023157"/>
    </source>
</evidence>
<name>A0ABR8Z3Z2_9MICO</name>
<sequence>MPASRARILVPVLLLLVVVAVVGGLLVGSTGDEDATPSAVPVTTPPAPSAAPTESTAPAPAPDLTRRLEGDPMAAGPVDAPVGVVVFSDYSCPYCQRWVVETQPTVLEYVEEGSVRLEWRDISILGEDSTRAAVAAAAAAEQGRYQEFHELLFADMDARSPEQLTAMAEQLGLDLEQFGADLTDPAVLGTVQRNVDEAQSLGLQSTPSFVVAGTPVVGAQPAEVFVELIEAALAP</sequence>
<dbReference type="PANTHER" id="PTHR13887">
    <property type="entry name" value="GLUTATHIONE S-TRANSFERASE KAPPA"/>
    <property type="match status" value="1"/>
</dbReference>
<keyword evidence="2" id="KW-0732">Signal</keyword>
<gene>
    <name evidence="8" type="ORF">H9624_09920</name>
</gene>
<accession>A0ABR8Z3Z2</accession>
<dbReference type="InterPro" id="IPR013766">
    <property type="entry name" value="Thioredoxin_domain"/>
</dbReference>
<dbReference type="InterPro" id="IPR012336">
    <property type="entry name" value="Thioredoxin-like_fold"/>
</dbReference>
<evidence type="ECO:0000256" key="2">
    <source>
        <dbReference type="ARBA" id="ARBA00022729"/>
    </source>
</evidence>